<evidence type="ECO:0000313" key="8">
    <source>
        <dbReference type="Proteomes" id="UP000026682"/>
    </source>
</evidence>
<dbReference type="Gene3D" id="1.10.10.10">
    <property type="entry name" value="Winged helix-like DNA-binding domain superfamily/Winged helix DNA-binding domain"/>
    <property type="match status" value="1"/>
</dbReference>
<evidence type="ECO:0000256" key="2">
    <source>
        <dbReference type="ARBA" id="ARBA00023015"/>
    </source>
</evidence>
<evidence type="ECO:0000256" key="3">
    <source>
        <dbReference type="ARBA" id="ARBA00023082"/>
    </source>
</evidence>
<dbReference type="GO" id="GO:0003677">
    <property type="term" value="F:DNA binding"/>
    <property type="evidence" value="ECO:0007669"/>
    <property type="project" value="InterPro"/>
</dbReference>
<sequence>MQQHKLDASDYASPPNLETLYGDHHPWLQDWLRRRLGNAADAADLAQDAFMRLLAKPLPFGSRPQARVYLRTLAGGLCVDLWRRRQIEHAWLQTLAAQPEAHVPSAEHQAIVLQTLQEVDRLVRGLPPKAAHAFIMAVGCEMSDQEIANELGVSTRMVRKYVAQAMLQCLQKL</sequence>
<dbReference type="InterPro" id="IPR013324">
    <property type="entry name" value="RNA_pol_sigma_r3/r4-like"/>
</dbReference>
<dbReference type="InterPro" id="IPR036388">
    <property type="entry name" value="WH-like_DNA-bd_sf"/>
</dbReference>
<dbReference type="InterPro" id="IPR014284">
    <property type="entry name" value="RNA_pol_sigma-70_dom"/>
</dbReference>
<dbReference type="GO" id="GO:0016987">
    <property type="term" value="F:sigma factor activity"/>
    <property type="evidence" value="ECO:0007669"/>
    <property type="project" value="UniProtKB-KW"/>
</dbReference>
<dbReference type="EMBL" id="JFZZ01000061">
    <property type="protein sequence ID" value="KAK95257.1"/>
    <property type="molecule type" value="Genomic_DNA"/>
</dbReference>
<organism evidence="7 8">
    <name type="scientific">Bordetella holmesii CDC-H585-BH</name>
    <dbReference type="NCBI Taxonomy" id="1331206"/>
    <lineage>
        <taxon>Bacteria</taxon>
        <taxon>Pseudomonadati</taxon>
        <taxon>Pseudomonadota</taxon>
        <taxon>Betaproteobacteria</taxon>
        <taxon>Burkholderiales</taxon>
        <taxon>Alcaligenaceae</taxon>
        <taxon>Bordetella</taxon>
    </lineage>
</organism>
<dbReference type="InterPro" id="IPR013249">
    <property type="entry name" value="RNA_pol_sigma70_r4_t2"/>
</dbReference>
<evidence type="ECO:0000256" key="1">
    <source>
        <dbReference type="ARBA" id="ARBA00010641"/>
    </source>
</evidence>
<evidence type="ECO:0000256" key="4">
    <source>
        <dbReference type="ARBA" id="ARBA00023163"/>
    </source>
</evidence>
<evidence type="ECO:0000259" key="5">
    <source>
        <dbReference type="Pfam" id="PF04542"/>
    </source>
</evidence>
<dbReference type="PATRIC" id="fig|1331206.3.peg.1643"/>
<keyword evidence="3" id="KW-0731">Sigma factor</keyword>
<dbReference type="GO" id="GO:0006352">
    <property type="term" value="P:DNA-templated transcription initiation"/>
    <property type="evidence" value="ECO:0007669"/>
    <property type="project" value="InterPro"/>
</dbReference>
<dbReference type="Gene3D" id="1.10.1740.10">
    <property type="match status" value="1"/>
</dbReference>
<dbReference type="Pfam" id="PF04542">
    <property type="entry name" value="Sigma70_r2"/>
    <property type="match status" value="1"/>
</dbReference>
<dbReference type="InterPro" id="IPR039425">
    <property type="entry name" value="RNA_pol_sigma-70-like"/>
</dbReference>
<feature type="domain" description="RNA polymerase sigma-70 region 2" evidence="5">
    <location>
        <begin position="20"/>
        <end position="86"/>
    </location>
</feature>
<dbReference type="PANTHER" id="PTHR43133">
    <property type="entry name" value="RNA POLYMERASE ECF-TYPE SIGMA FACTO"/>
    <property type="match status" value="1"/>
</dbReference>
<evidence type="ECO:0000313" key="7">
    <source>
        <dbReference type="EMBL" id="KAK95257.1"/>
    </source>
</evidence>
<protein>
    <submittedName>
        <fullName evidence="7">Sigma-70 region 2</fullName>
    </submittedName>
</protein>
<dbReference type="SUPFAM" id="SSF88946">
    <property type="entry name" value="Sigma2 domain of RNA polymerase sigma factors"/>
    <property type="match status" value="1"/>
</dbReference>
<keyword evidence="2" id="KW-0805">Transcription regulation</keyword>
<dbReference type="InterPro" id="IPR007627">
    <property type="entry name" value="RNA_pol_sigma70_r2"/>
</dbReference>
<dbReference type="PANTHER" id="PTHR43133:SF63">
    <property type="entry name" value="RNA POLYMERASE SIGMA FACTOR FECI-RELATED"/>
    <property type="match status" value="1"/>
</dbReference>
<gene>
    <name evidence="7" type="ORF">L497_1646</name>
</gene>
<dbReference type="AlphaFoldDB" id="A0A158M6T1"/>
<dbReference type="NCBIfam" id="TIGR02937">
    <property type="entry name" value="sigma70-ECF"/>
    <property type="match status" value="1"/>
</dbReference>
<feature type="domain" description="RNA polymerase sigma factor 70 region 4 type 2" evidence="6">
    <location>
        <begin position="117"/>
        <end position="169"/>
    </location>
</feature>
<name>A0A158M6T1_9BORD</name>
<dbReference type="InterPro" id="IPR013325">
    <property type="entry name" value="RNA_pol_sigma_r2"/>
</dbReference>
<evidence type="ECO:0000259" key="6">
    <source>
        <dbReference type="Pfam" id="PF08281"/>
    </source>
</evidence>
<dbReference type="Proteomes" id="UP000026682">
    <property type="component" value="Unassembled WGS sequence"/>
</dbReference>
<comment type="caution">
    <text evidence="7">The sequence shown here is derived from an EMBL/GenBank/DDBJ whole genome shotgun (WGS) entry which is preliminary data.</text>
</comment>
<dbReference type="Pfam" id="PF08281">
    <property type="entry name" value="Sigma70_r4_2"/>
    <property type="match status" value="1"/>
</dbReference>
<dbReference type="SUPFAM" id="SSF88659">
    <property type="entry name" value="Sigma3 and sigma4 domains of RNA polymerase sigma factors"/>
    <property type="match status" value="1"/>
</dbReference>
<comment type="similarity">
    <text evidence="1">Belongs to the sigma-70 factor family. ECF subfamily.</text>
</comment>
<reference evidence="7 8" key="1">
    <citation type="submission" date="2014-03" db="EMBL/GenBank/DDBJ databases">
        <title>Genome sequence of Bordetella holmseii.</title>
        <authorList>
            <person name="Harvill E."/>
            <person name="Goodfield L.L."/>
            <person name="Ivanov Y."/>
            <person name="Meyer J.A."/>
            <person name="Newth C."/>
            <person name="Cassiday P."/>
            <person name="Tondella M.L."/>
            <person name="Liao P."/>
            <person name="Zimmerman J."/>
            <person name="Meert K."/>
            <person name="Wessel D."/>
            <person name="Berger J."/>
            <person name="Dean J.M."/>
            <person name="Holubkov R."/>
            <person name="Burr J."/>
            <person name="Liu T."/>
            <person name="Brinkac L.M."/>
            <person name="Sanka R."/>
            <person name="Kim M."/>
            <person name="Losada L."/>
        </authorList>
    </citation>
    <scope>NUCLEOTIDE SEQUENCE [LARGE SCALE GENOMIC DNA]</scope>
    <source>
        <strain evidence="7 8">CDC-H585-BH</strain>
    </source>
</reference>
<dbReference type="STRING" id="35814.BBB42_11495"/>
<accession>A0A158M6T1</accession>
<keyword evidence="4" id="KW-0804">Transcription</keyword>
<proteinExistence type="inferred from homology"/>